<reference evidence="2 3" key="1">
    <citation type="submission" date="2016-03" db="EMBL/GenBank/DDBJ databases">
        <authorList>
            <person name="Ploux O."/>
        </authorList>
    </citation>
    <scope>NUCLEOTIDE SEQUENCE [LARGE SCALE GENOMIC DNA]</scope>
    <source>
        <strain evidence="2 3">UAMH 11012</strain>
    </source>
</reference>
<accession>A0A1L7XEX2</accession>
<organism evidence="2 3">
    <name type="scientific">Phialocephala subalpina</name>
    <dbReference type="NCBI Taxonomy" id="576137"/>
    <lineage>
        <taxon>Eukaryota</taxon>
        <taxon>Fungi</taxon>
        <taxon>Dikarya</taxon>
        <taxon>Ascomycota</taxon>
        <taxon>Pezizomycotina</taxon>
        <taxon>Leotiomycetes</taxon>
        <taxon>Helotiales</taxon>
        <taxon>Mollisiaceae</taxon>
        <taxon>Phialocephala</taxon>
        <taxon>Phialocephala fortinii species complex</taxon>
    </lineage>
</organism>
<proteinExistence type="predicted"/>
<dbReference type="OrthoDB" id="5421637at2759"/>
<keyword evidence="3" id="KW-1185">Reference proteome</keyword>
<evidence type="ECO:0000256" key="1">
    <source>
        <dbReference type="SAM" id="MobiDB-lite"/>
    </source>
</evidence>
<protein>
    <submittedName>
        <fullName evidence="2">Uncharacterized protein</fullName>
    </submittedName>
</protein>
<evidence type="ECO:0000313" key="3">
    <source>
        <dbReference type="Proteomes" id="UP000184330"/>
    </source>
</evidence>
<evidence type="ECO:0000313" key="2">
    <source>
        <dbReference type="EMBL" id="CZR63582.1"/>
    </source>
</evidence>
<gene>
    <name evidence="2" type="ORF">PAC_13479</name>
</gene>
<dbReference type="Proteomes" id="UP000184330">
    <property type="component" value="Unassembled WGS sequence"/>
</dbReference>
<feature type="region of interest" description="Disordered" evidence="1">
    <location>
        <begin position="206"/>
        <end position="225"/>
    </location>
</feature>
<dbReference type="AlphaFoldDB" id="A0A1L7XEX2"/>
<dbReference type="EMBL" id="FJOG01000024">
    <property type="protein sequence ID" value="CZR63582.1"/>
    <property type="molecule type" value="Genomic_DNA"/>
</dbReference>
<sequence>MCEAGRGTKTQEHIMGLSTITCALAGAAGVVAQHNASTANGCNDGFYPGTDTVIYTVPYTYAQVMSIIGDYKNLTWSGSPYNTVTLNGTDNTVGTARTYDIDGAHVVETITTSSKPANGPYEEIHVLDLLTIPQANVSFYGDYDGTIVTPICSGAASTLNFTINLCATNATLAGGILHTLHLTDAQTVGVFLGGQNFSYCGTATNSTATSTSTSTSTSTPSMVTTSAANRGMPSVSTVILVAGLGWALAL</sequence>
<name>A0A1L7XEX2_9HELO</name>